<accession>A0A4Y9S2A0</accession>
<dbReference type="InterPro" id="IPR036637">
    <property type="entry name" value="Phosphohistidine_dom_sf"/>
</dbReference>
<dbReference type="SUPFAM" id="SSF52009">
    <property type="entry name" value="Phosphohistidine domain"/>
    <property type="match status" value="1"/>
</dbReference>
<gene>
    <name evidence="2" type="ORF">E4L96_18090</name>
</gene>
<evidence type="ECO:0000313" key="3">
    <source>
        <dbReference type="Proteomes" id="UP000298438"/>
    </source>
</evidence>
<dbReference type="Proteomes" id="UP000298438">
    <property type="component" value="Unassembled WGS sequence"/>
</dbReference>
<keyword evidence="3" id="KW-1185">Reference proteome</keyword>
<dbReference type="PANTHER" id="PTHR43615:SF1">
    <property type="entry name" value="PPDK_N DOMAIN-CONTAINING PROTEIN"/>
    <property type="match status" value="1"/>
</dbReference>
<feature type="non-terminal residue" evidence="2">
    <location>
        <position position="1"/>
    </location>
</feature>
<dbReference type="Gene3D" id="3.50.30.10">
    <property type="entry name" value="Phosphohistidine domain"/>
    <property type="match status" value="1"/>
</dbReference>
<dbReference type="Pfam" id="PF00391">
    <property type="entry name" value="PEP-utilizers"/>
    <property type="match status" value="1"/>
</dbReference>
<name>A0A4Y9S2A0_9BURK</name>
<keyword evidence="2" id="KW-0418">Kinase</keyword>
<keyword evidence="2" id="KW-0670">Pyruvate</keyword>
<sequence length="120" mass="12555">DVARSWTGTAIGAGRVEARCWVARTPGEGFGMEQGDILVVPATDPAWTPLFLKAGALVMETGGYLSHGAIVAREFGIPAVINVQGILDQVASGDRIVVDGHQGTVSLLRAETVERAANSR</sequence>
<proteinExistence type="predicted"/>
<dbReference type="EMBL" id="SPVF01000229">
    <property type="protein sequence ID" value="TFW15490.1"/>
    <property type="molecule type" value="Genomic_DNA"/>
</dbReference>
<evidence type="ECO:0000259" key="1">
    <source>
        <dbReference type="Pfam" id="PF00391"/>
    </source>
</evidence>
<feature type="domain" description="PEP-utilising enzyme mobile" evidence="1">
    <location>
        <begin position="33"/>
        <end position="103"/>
    </location>
</feature>
<dbReference type="RefSeq" id="WP_267874339.1">
    <property type="nucleotide sequence ID" value="NZ_SPVF01000229.1"/>
</dbReference>
<dbReference type="PANTHER" id="PTHR43615">
    <property type="entry name" value="PHOSPHOENOLPYRUVATE SYNTHASE-RELATED"/>
    <property type="match status" value="1"/>
</dbReference>
<keyword evidence="2" id="KW-0808">Transferase</keyword>
<protein>
    <submittedName>
        <fullName evidence="2">Pyruvate, water dikinase</fullName>
    </submittedName>
</protein>
<evidence type="ECO:0000313" key="2">
    <source>
        <dbReference type="EMBL" id="TFW15490.1"/>
    </source>
</evidence>
<dbReference type="AlphaFoldDB" id="A0A4Y9S2A0"/>
<dbReference type="GO" id="GO:0016301">
    <property type="term" value="F:kinase activity"/>
    <property type="evidence" value="ECO:0007669"/>
    <property type="project" value="UniProtKB-KW"/>
</dbReference>
<reference evidence="2 3" key="1">
    <citation type="submission" date="2019-03" db="EMBL/GenBank/DDBJ databases">
        <title>Draft Genome Sequence of Massilia arenosa sp. nov., a Novel Massilia Species Isolated from a Sandy-loam Maize Soil.</title>
        <authorList>
            <person name="Raths R."/>
            <person name="Peta V."/>
            <person name="Bucking H."/>
        </authorList>
    </citation>
    <scope>NUCLEOTIDE SEQUENCE [LARGE SCALE GENOMIC DNA]</scope>
    <source>
        <strain evidence="2 3">MC02</strain>
    </source>
</reference>
<dbReference type="InterPro" id="IPR008279">
    <property type="entry name" value="PEP-util_enz_mobile_dom"/>
</dbReference>
<organism evidence="2 3">
    <name type="scientific">Zemynaea arenosa</name>
    <dbReference type="NCBI Taxonomy" id="2561931"/>
    <lineage>
        <taxon>Bacteria</taxon>
        <taxon>Pseudomonadati</taxon>
        <taxon>Pseudomonadota</taxon>
        <taxon>Betaproteobacteria</taxon>
        <taxon>Burkholderiales</taxon>
        <taxon>Oxalobacteraceae</taxon>
        <taxon>Telluria group</taxon>
        <taxon>Zemynaea</taxon>
    </lineage>
</organism>
<dbReference type="InterPro" id="IPR051549">
    <property type="entry name" value="PEP_Utilizing_Enz"/>
</dbReference>
<comment type="caution">
    <text evidence="2">The sequence shown here is derived from an EMBL/GenBank/DDBJ whole genome shotgun (WGS) entry which is preliminary data.</text>
</comment>